<feature type="compositionally biased region" description="Low complexity" evidence="10">
    <location>
        <begin position="697"/>
        <end position="717"/>
    </location>
</feature>
<evidence type="ECO:0000256" key="2">
    <source>
        <dbReference type="ARBA" id="ARBA00007404"/>
    </source>
</evidence>
<comment type="caution">
    <text evidence="12">The sequence shown here is derived from an EMBL/GenBank/DDBJ whole genome shotgun (WGS) entry which is preliminary data.</text>
</comment>
<dbReference type="SUPFAM" id="SSF54211">
    <property type="entry name" value="Ribosomal protein S5 domain 2-like"/>
    <property type="match status" value="2"/>
</dbReference>
<dbReference type="PANTHER" id="PTHR11252:SF0">
    <property type="entry name" value="POLYRIBONUCLEOTIDE NUCLEOTIDYLTRANSFERASE 1, MITOCHONDRIAL"/>
    <property type="match status" value="1"/>
</dbReference>
<dbReference type="InterPro" id="IPR012162">
    <property type="entry name" value="PNPase"/>
</dbReference>
<sequence length="717" mass="77445">MLKKSVKIGENELSIETGRLAKQADGSVVVRYGDTMLLVTAVSAREKKDVDFLPLTVEYQEKLYSAGRIPGSYFKREGRLTEKETLASRLVDRSLRPLFPEGYAYETQVISSVISADPENEGDIHGITGASAALWVSDIPFNGPIAGIRVGRVGGQFVANPTAKQREQSDLDLVMAVSREAIVMVEGGAEEVSEADMVAALEFGRQQAQPVLDLQDQMRAELKKQVRSYEKLPTIDEGLRNQVRALAMEGVKAGYAIKEKAARYDALSKAKKAAVAALKEKMGAEFTPQVEKHAKQVIEDLKYDHMREITVNGGRIGDRPHNVVRPITNEVGVLPRTHGSAVFTRGETQALVVVTLGTSEDEQRLELLSGQAFKRFMLHYNFPPFSVNETKPLRGPGRREVGHGALAERALRNMIPASDSFPYTVRLVSEILESNGSSSMASVCGGTLALMDAGVPIKAPVAGIAMGLVKEGEKIAILSDILGDEDHLGDMDFKVCGTSKGITSIQMDIKITGLTTEIMSRALEQARQGREHILAEMAKTLSAPRKEISQFAPRITTIQIRPEFIKNVIGPGGKVIKDIIARTGAAINIEDTGRVDIASANGEAVKAAIAMIQALTREAEIGKIYTGTVRKIAEFGAFVELFPGTDGLIHISELSDKRVKSVSDVLSEGDEVLVKVVSIDKTGKIRLSRKEAMAERTAAQGTPPAAAAPVATPDAKA</sequence>
<feature type="domain" description="S1 motif" evidence="11">
    <location>
        <begin position="622"/>
        <end position="690"/>
    </location>
</feature>
<dbReference type="GO" id="GO:0006402">
    <property type="term" value="P:mRNA catabolic process"/>
    <property type="evidence" value="ECO:0007669"/>
    <property type="project" value="UniProtKB-UniRule"/>
</dbReference>
<dbReference type="InterPro" id="IPR036345">
    <property type="entry name" value="ExoRNase_PH_dom2_sf"/>
</dbReference>
<comment type="function">
    <text evidence="9">Involved in mRNA degradation. Catalyzes the phosphorolysis of single-stranded polyribonucleotides processively in the 3'- to 5'-direction.</text>
</comment>
<dbReference type="SUPFAM" id="SSF50249">
    <property type="entry name" value="Nucleic acid-binding proteins"/>
    <property type="match status" value="1"/>
</dbReference>
<organism evidence="12 13">
    <name type="scientific">Corallococcus exercitus</name>
    <dbReference type="NCBI Taxonomy" id="2316736"/>
    <lineage>
        <taxon>Bacteria</taxon>
        <taxon>Pseudomonadati</taxon>
        <taxon>Myxococcota</taxon>
        <taxon>Myxococcia</taxon>
        <taxon>Myxococcales</taxon>
        <taxon>Cystobacterineae</taxon>
        <taxon>Myxococcaceae</taxon>
        <taxon>Corallococcus</taxon>
    </lineage>
</organism>
<evidence type="ECO:0000259" key="11">
    <source>
        <dbReference type="PROSITE" id="PS50126"/>
    </source>
</evidence>
<dbReference type="CDD" id="cd11363">
    <property type="entry name" value="RNase_PH_PNPase_1"/>
    <property type="match status" value="1"/>
</dbReference>
<dbReference type="InterPro" id="IPR020568">
    <property type="entry name" value="Ribosomal_Su5_D2-typ_SF"/>
</dbReference>
<keyword evidence="8 9" id="KW-0694">RNA-binding</keyword>
<feature type="region of interest" description="Disordered" evidence="10">
    <location>
        <begin position="692"/>
        <end position="717"/>
    </location>
</feature>
<reference evidence="12 13" key="1">
    <citation type="submission" date="2020-05" db="EMBL/GenBank/DDBJ databases">
        <authorList>
            <person name="Whitworth D."/>
        </authorList>
    </citation>
    <scope>NUCLEOTIDE SEQUENCE [LARGE SCALE GENOMIC DNA]</scope>
    <source>
        <strain evidence="12 13">AB043B</strain>
    </source>
</reference>
<evidence type="ECO:0000256" key="9">
    <source>
        <dbReference type="HAMAP-Rule" id="MF_01595"/>
    </source>
</evidence>
<dbReference type="GO" id="GO:0003723">
    <property type="term" value="F:RNA binding"/>
    <property type="evidence" value="ECO:0007669"/>
    <property type="project" value="UniProtKB-UniRule"/>
</dbReference>
<dbReference type="InterPro" id="IPR003029">
    <property type="entry name" value="S1_domain"/>
</dbReference>
<dbReference type="RefSeq" id="WP_171432959.1">
    <property type="nucleotide sequence ID" value="NZ_JABFJV010000010.1"/>
</dbReference>
<keyword evidence="4 9" id="KW-0808">Transferase</keyword>
<dbReference type="PANTHER" id="PTHR11252">
    <property type="entry name" value="POLYRIBONUCLEOTIDE NUCLEOTIDYLTRANSFERASE"/>
    <property type="match status" value="1"/>
</dbReference>
<evidence type="ECO:0000256" key="5">
    <source>
        <dbReference type="ARBA" id="ARBA00022695"/>
    </source>
</evidence>
<dbReference type="FunFam" id="3.30.1370.10:FF:000001">
    <property type="entry name" value="Polyribonucleotide nucleotidyltransferase"/>
    <property type="match status" value="1"/>
</dbReference>
<keyword evidence="5 9" id="KW-0548">Nucleotidyltransferase</keyword>
<dbReference type="InterPro" id="IPR012340">
    <property type="entry name" value="NA-bd_OB-fold"/>
</dbReference>
<dbReference type="GO" id="GO:0006396">
    <property type="term" value="P:RNA processing"/>
    <property type="evidence" value="ECO:0007669"/>
    <property type="project" value="InterPro"/>
</dbReference>
<dbReference type="CDD" id="cd11364">
    <property type="entry name" value="RNase_PH_PNPase_2"/>
    <property type="match status" value="1"/>
</dbReference>
<evidence type="ECO:0000256" key="7">
    <source>
        <dbReference type="ARBA" id="ARBA00022842"/>
    </source>
</evidence>
<dbReference type="FunFam" id="3.30.230.70:FF:000002">
    <property type="entry name" value="Polyribonucleotide nucleotidyltransferase"/>
    <property type="match status" value="1"/>
</dbReference>
<comment type="similarity">
    <text evidence="2 9">Belongs to the polyribonucleotide nucleotidyltransferase family.</text>
</comment>
<evidence type="ECO:0000313" key="13">
    <source>
        <dbReference type="Proteomes" id="UP000563426"/>
    </source>
</evidence>
<dbReference type="NCBIfam" id="NF008805">
    <property type="entry name" value="PRK11824.1"/>
    <property type="match status" value="1"/>
</dbReference>
<dbReference type="HAMAP" id="MF_01595">
    <property type="entry name" value="PNPase"/>
    <property type="match status" value="1"/>
</dbReference>
<dbReference type="AlphaFoldDB" id="A0A7Y4NQJ2"/>
<dbReference type="InterPro" id="IPR001247">
    <property type="entry name" value="ExoRNase_PH_dom1"/>
</dbReference>
<comment type="cofactor">
    <cofactor evidence="9">
        <name>Mg(2+)</name>
        <dbReference type="ChEBI" id="CHEBI:18420"/>
    </cofactor>
</comment>
<dbReference type="EMBL" id="JABFJV010000010">
    <property type="protein sequence ID" value="NOK32213.1"/>
    <property type="molecule type" value="Genomic_DNA"/>
</dbReference>
<dbReference type="GO" id="GO:0004654">
    <property type="term" value="F:polyribonucleotide nucleotidyltransferase activity"/>
    <property type="evidence" value="ECO:0007669"/>
    <property type="project" value="UniProtKB-UniRule"/>
</dbReference>
<dbReference type="SUPFAM" id="SSF55666">
    <property type="entry name" value="Ribonuclease PH domain 2-like"/>
    <property type="match status" value="2"/>
</dbReference>
<dbReference type="SUPFAM" id="SSF54791">
    <property type="entry name" value="Eukaryotic type KH-domain (KH-domain type I)"/>
    <property type="match status" value="1"/>
</dbReference>
<dbReference type="PROSITE" id="PS50084">
    <property type="entry name" value="KH_TYPE_1"/>
    <property type="match status" value="1"/>
</dbReference>
<dbReference type="Pfam" id="PF01138">
    <property type="entry name" value="RNase_PH"/>
    <property type="match status" value="2"/>
</dbReference>
<proteinExistence type="inferred from homology"/>
<comment type="catalytic activity">
    <reaction evidence="9">
        <text>RNA(n+1) + phosphate = RNA(n) + a ribonucleoside 5'-diphosphate</text>
        <dbReference type="Rhea" id="RHEA:22096"/>
        <dbReference type="Rhea" id="RHEA-COMP:14527"/>
        <dbReference type="Rhea" id="RHEA-COMP:17342"/>
        <dbReference type="ChEBI" id="CHEBI:43474"/>
        <dbReference type="ChEBI" id="CHEBI:57930"/>
        <dbReference type="ChEBI" id="CHEBI:140395"/>
        <dbReference type="EC" id="2.7.7.8"/>
    </reaction>
</comment>
<gene>
    <name evidence="9 12" type="primary">pnp</name>
    <name evidence="12" type="ORF">HMI49_03190</name>
</gene>
<dbReference type="InterPro" id="IPR027408">
    <property type="entry name" value="PNPase/RNase_PH_dom_sf"/>
</dbReference>
<dbReference type="InterPro" id="IPR036456">
    <property type="entry name" value="PNPase_PH_RNA-bd_sf"/>
</dbReference>
<evidence type="ECO:0000256" key="10">
    <source>
        <dbReference type="SAM" id="MobiDB-lite"/>
    </source>
</evidence>
<dbReference type="Pfam" id="PF00575">
    <property type="entry name" value="S1"/>
    <property type="match status" value="1"/>
</dbReference>
<dbReference type="CDD" id="cd04472">
    <property type="entry name" value="S1_PNPase"/>
    <property type="match status" value="1"/>
</dbReference>
<dbReference type="Gene3D" id="3.30.1370.10">
    <property type="entry name" value="K Homology domain, type 1"/>
    <property type="match status" value="1"/>
</dbReference>
<keyword evidence="7 9" id="KW-0460">Magnesium</keyword>
<keyword evidence="13" id="KW-1185">Reference proteome</keyword>
<feature type="binding site" evidence="9">
    <location>
        <position position="486"/>
    </location>
    <ligand>
        <name>Mg(2+)</name>
        <dbReference type="ChEBI" id="CHEBI:18420"/>
    </ligand>
</feature>
<dbReference type="PIRSF" id="PIRSF005499">
    <property type="entry name" value="PNPase"/>
    <property type="match status" value="1"/>
</dbReference>
<evidence type="ECO:0000256" key="1">
    <source>
        <dbReference type="ARBA" id="ARBA00004496"/>
    </source>
</evidence>
<comment type="subcellular location">
    <subcellularLocation>
        <location evidence="1 9">Cytoplasm</location>
    </subcellularLocation>
</comment>
<evidence type="ECO:0000256" key="3">
    <source>
        <dbReference type="ARBA" id="ARBA00022490"/>
    </source>
</evidence>
<dbReference type="EC" id="2.7.7.8" evidence="9"/>
<evidence type="ECO:0000256" key="6">
    <source>
        <dbReference type="ARBA" id="ARBA00022723"/>
    </source>
</evidence>
<keyword evidence="6 9" id="KW-0479">Metal-binding</keyword>
<dbReference type="SUPFAM" id="SSF46915">
    <property type="entry name" value="Polynucleotide phosphorylase/guanosine pentaphosphate synthase (PNPase/GPSI), domain 3"/>
    <property type="match status" value="1"/>
</dbReference>
<evidence type="ECO:0000313" key="12">
    <source>
        <dbReference type="EMBL" id="NOK32213.1"/>
    </source>
</evidence>
<dbReference type="Pfam" id="PF03725">
    <property type="entry name" value="RNase_PH_C"/>
    <property type="match status" value="1"/>
</dbReference>
<dbReference type="FunFam" id="3.30.230.70:FF:000001">
    <property type="entry name" value="Polyribonucleotide nucleotidyltransferase"/>
    <property type="match status" value="1"/>
</dbReference>
<dbReference type="FunFam" id="2.40.50.140:FF:000023">
    <property type="entry name" value="Polyribonucleotide nucleotidyltransferase"/>
    <property type="match status" value="1"/>
</dbReference>
<dbReference type="SMART" id="SM00322">
    <property type="entry name" value="KH"/>
    <property type="match status" value="1"/>
</dbReference>
<name>A0A7Y4NQJ2_9BACT</name>
<protein>
    <recommendedName>
        <fullName evidence="9">Polyribonucleotide nucleotidyltransferase</fullName>
        <ecNumber evidence="9">2.7.7.8</ecNumber>
    </recommendedName>
    <alternativeName>
        <fullName evidence="9">Polynucleotide phosphorylase</fullName>
        <shortName evidence="9">PNPase</shortName>
    </alternativeName>
</protein>
<dbReference type="InterPro" id="IPR015847">
    <property type="entry name" value="ExoRNase_PH_dom2"/>
</dbReference>
<dbReference type="Gene3D" id="2.40.50.140">
    <property type="entry name" value="Nucleic acid-binding proteins"/>
    <property type="match status" value="1"/>
</dbReference>
<dbReference type="PROSITE" id="PS50126">
    <property type="entry name" value="S1"/>
    <property type="match status" value="1"/>
</dbReference>
<dbReference type="GO" id="GO:0005829">
    <property type="term" value="C:cytosol"/>
    <property type="evidence" value="ECO:0007669"/>
    <property type="project" value="TreeGrafter"/>
</dbReference>
<dbReference type="InterPro" id="IPR004088">
    <property type="entry name" value="KH_dom_type_1"/>
</dbReference>
<accession>A0A7Y4NQJ2</accession>
<dbReference type="InterPro" id="IPR015848">
    <property type="entry name" value="PNPase_PH_RNA-bd_bac/org-type"/>
</dbReference>
<dbReference type="Pfam" id="PF03726">
    <property type="entry name" value="PNPase"/>
    <property type="match status" value="1"/>
</dbReference>
<dbReference type="Proteomes" id="UP000563426">
    <property type="component" value="Unassembled WGS sequence"/>
</dbReference>
<dbReference type="SMART" id="SM00316">
    <property type="entry name" value="S1"/>
    <property type="match status" value="1"/>
</dbReference>
<feature type="binding site" evidence="9">
    <location>
        <position position="492"/>
    </location>
    <ligand>
        <name>Mg(2+)</name>
        <dbReference type="ChEBI" id="CHEBI:18420"/>
    </ligand>
</feature>
<keyword evidence="3 9" id="KW-0963">Cytoplasm</keyword>
<evidence type="ECO:0000256" key="8">
    <source>
        <dbReference type="ARBA" id="ARBA00022884"/>
    </source>
</evidence>
<dbReference type="InterPro" id="IPR004087">
    <property type="entry name" value="KH_dom"/>
</dbReference>
<dbReference type="Gene3D" id="3.30.230.70">
    <property type="entry name" value="GHMP Kinase, N-terminal domain"/>
    <property type="match status" value="2"/>
</dbReference>
<dbReference type="CDD" id="cd02393">
    <property type="entry name" value="KH-I_PNPase"/>
    <property type="match status" value="1"/>
</dbReference>
<dbReference type="GO" id="GO:0000287">
    <property type="term" value="F:magnesium ion binding"/>
    <property type="evidence" value="ECO:0007669"/>
    <property type="project" value="UniProtKB-UniRule"/>
</dbReference>
<dbReference type="NCBIfam" id="TIGR03591">
    <property type="entry name" value="polynuc_phos"/>
    <property type="match status" value="1"/>
</dbReference>
<dbReference type="GO" id="GO:0000175">
    <property type="term" value="F:3'-5'-RNA exonuclease activity"/>
    <property type="evidence" value="ECO:0007669"/>
    <property type="project" value="TreeGrafter"/>
</dbReference>
<dbReference type="InterPro" id="IPR036612">
    <property type="entry name" value="KH_dom_type_1_sf"/>
</dbReference>
<dbReference type="Pfam" id="PF00013">
    <property type="entry name" value="KH_1"/>
    <property type="match status" value="1"/>
</dbReference>
<evidence type="ECO:0000256" key="4">
    <source>
        <dbReference type="ARBA" id="ARBA00022679"/>
    </source>
</evidence>